<evidence type="ECO:0008006" key="3">
    <source>
        <dbReference type="Google" id="ProtNLM"/>
    </source>
</evidence>
<organism evidence="1 2">
    <name type="scientific">Caerostris darwini</name>
    <dbReference type="NCBI Taxonomy" id="1538125"/>
    <lineage>
        <taxon>Eukaryota</taxon>
        <taxon>Metazoa</taxon>
        <taxon>Ecdysozoa</taxon>
        <taxon>Arthropoda</taxon>
        <taxon>Chelicerata</taxon>
        <taxon>Arachnida</taxon>
        <taxon>Araneae</taxon>
        <taxon>Araneomorphae</taxon>
        <taxon>Entelegynae</taxon>
        <taxon>Araneoidea</taxon>
        <taxon>Araneidae</taxon>
        <taxon>Caerostris</taxon>
    </lineage>
</organism>
<dbReference type="AlphaFoldDB" id="A0AAV4PZ97"/>
<evidence type="ECO:0000313" key="2">
    <source>
        <dbReference type="Proteomes" id="UP001054837"/>
    </source>
</evidence>
<protein>
    <recommendedName>
        <fullName evidence="3">Ycf15</fullName>
    </recommendedName>
</protein>
<evidence type="ECO:0000313" key="1">
    <source>
        <dbReference type="EMBL" id="GIY01262.1"/>
    </source>
</evidence>
<gene>
    <name evidence="1" type="ORF">CDAR_213211</name>
</gene>
<comment type="caution">
    <text evidence="1">The sequence shown here is derived from an EMBL/GenBank/DDBJ whole genome shotgun (WGS) entry which is preliminary data.</text>
</comment>
<dbReference type="Proteomes" id="UP001054837">
    <property type="component" value="Unassembled WGS sequence"/>
</dbReference>
<dbReference type="EMBL" id="BPLQ01003552">
    <property type="protein sequence ID" value="GIY01262.1"/>
    <property type="molecule type" value="Genomic_DNA"/>
</dbReference>
<sequence>MRSNPLHVERETRLCGTGRLLHISEAPFLFTLFGLRDPGGIPLLHSRIFLPRNSFAAKSIPDHQQRQNKTASGISFSIRDSLSASTLGLFA</sequence>
<accession>A0AAV4PZ97</accession>
<reference evidence="1 2" key="1">
    <citation type="submission" date="2021-06" db="EMBL/GenBank/DDBJ databases">
        <title>Caerostris darwini draft genome.</title>
        <authorList>
            <person name="Kono N."/>
            <person name="Arakawa K."/>
        </authorList>
    </citation>
    <scope>NUCLEOTIDE SEQUENCE [LARGE SCALE GENOMIC DNA]</scope>
</reference>
<keyword evidence="2" id="KW-1185">Reference proteome</keyword>
<proteinExistence type="predicted"/>
<name>A0AAV4PZ97_9ARAC</name>